<dbReference type="Pfam" id="PF04248">
    <property type="entry name" value="NTP_transf_9"/>
    <property type="match status" value="1"/>
</dbReference>
<feature type="region of interest" description="Disordered" evidence="1">
    <location>
        <begin position="1"/>
        <end position="29"/>
    </location>
</feature>
<dbReference type="STRING" id="420953.SAMN05192543_103211"/>
<dbReference type="PANTHER" id="PTHR34310">
    <property type="entry name" value="DUF427 DOMAIN PROTEIN (AFU_ORTHOLOGUE AFUA_3G02220)"/>
    <property type="match status" value="1"/>
</dbReference>
<dbReference type="AlphaFoldDB" id="A0A1I3IEP7"/>
<feature type="domain" description="DUF427" evidence="2">
    <location>
        <begin position="39"/>
        <end position="130"/>
    </location>
</feature>
<dbReference type="PANTHER" id="PTHR34310:SF9">
    <property type="entry name" value="BLR5716 PROTEIN"/>
    <property type="match status" value="1"/>
</dbReference>
<dbReference type="RefSeq" id="WP_091011147.1">
    <property type="nucleotide sequence ID" value="NZ_CP041745.1"/>
</dbReference>
<evidence type="ECO:0000313" key="4">
    <source>
        <dbReference type="Proteomes" id="UP000199548"/>
    </source>
</evidence>
<dbReference type="OrthoDB" id="4565346at2"/>
<dbReference type="Proteomes" id="UP000199548">
    <property type="component" value="Unassembled WGS sequence"/>
</dbReference>
<organism evidence="3 4">
    <name type="scientific">Paraburkholderia megapolitana</name>
    <dbReference type="NCBI Taxonomy" id="420953"/>
    <lineage>
        <taxon>Bacteria</taxon>
        <taxon>Pseudomonadati</taxon>
        <taxon>Pseudomonadota</taxon>
        <taxon>Betaproteobacteria</taxon>
        <taxon>Burkholderiales</taxon>
        <taxon>Burkholderiaceae</taxon>
        <taxon>Paraburkholderia</taxon>
    </lineage>
</organism>
<name>A0A1I3IEP7_9BURK</name>
<dbReference type="Gene3D" id="2.170.150.40">
    <property type="entry name" value="Domain of unknown function (DUF427)"/>
    <property type="match status" value="1"/>
</dbReference>
<evidence type="ECO:0000256" key="1">
    <source>
        <dbReference type="SAM" id="MobiDB-lite"/>
    </source>
</evidence>
<dbReference type="InterPro" id="IPR007361">
    <property type="entry name" value="DUF427"/>
</dbReference>
<evidence type="ECO:0000259" key="2">
    <source>
        <dbReference type="Pfam" id="PF04248"/>
    </source>
</evidence>
<accession>A0A1I3IEP7</accession>
<dbReference type="InterPro" id="IPR038694">
    <property type="entry name" value="DUF427_sf"/>
</dbReference>
<reference evidence="3 4" key="1">
    <citation type="submission" date="2016-10" db="EMBL/GenBank/DDBJ databases">
        <authorList>
            <person name="de Groot N.N."/>
        </authorList>
    </citation>
    <scope>NUCLEOTIDE SEQUENCE [LARGE SCALE GENOMIC DNA]</scope>
    <source>
        <strain evidence="3 4">LMG 23650</strain>
    </source>
</reference>
<gene>
    <name evidence="3" type="ORF">SAMN05192543_103211</name>
</gene>
<dbReference type="EMBL" id="FOQU01000003">
    <property type="protein sequence ID" value="SFI46515.1"/>
    <property type="molecule type" value="Genomic_DNA"/>
</dbReference>
<evidence type="ECO:0000313" key="3">
    <source>
        <dbReference type="EMBL" id="SFI46515.1"/>
    </source>
</evidence>
<proteinExistence type="predicted"/>
<protein>
    <submittedName>
        <fullName evidence="3">Uncharacterized conserved protein, DUF427 family</fullName>
    </submittedName>
</protein>
<sequence length="140" mass="15395">MSDVPTPDNRASGTAAAGPCGSGATAGHRIDIVPNRRRVRVIHLGVTVADTHAALTVAETGLPEVFYFPRNDVNMARLERSNHTSHCPHKGDASYFHLRTESGRVENAVWSYETPFEAVERIKGYLAFYASRVDRIDQTS</sequence>
<keyword evidence="4" id="KW-1185">Reference proteome</keyword>